<gene>
    <name evidence="4" type="ORF">AMC99_00215</name>
</gene>
<protein>
    <submittedName>
        <fullName evidence="4">Serine protease inhibitor (Serpin family)</fullName>
    </submittedName>
</protein>
<dbReference type="InterPro" id="IPR023796">
    <property type="entry name" value="Serpin_dom"/>
</dbReference>
<dbReference type="PANTHER" id="PTHR11461">
    <property type="entry name" value="SERINE PROTEASE INHIBITOR, SERPIN"/>
    <property type="match status" value="1"/>
</dbReference>
<dbReference type="OrthoDB" id="9764871at2"/>
<dbReference type="EMBL" id="CP012669">
    <property type="protein sequence ID" value="ALE15531.1"/>
    <property type="molecule type" value="Genomic_DNA"/>
</dbReference>
<evidence type="ECO:0000313" key="4">
    <source>
        <dbReference type="EMBL" id="ALE15531.1"/>
    </source>
</evidence>
<dbReference type="PATRIC" id="fig|361183.4.peg.217"/>
<feature type="domain" description="Serpin" evidence="3">
    <location>
        <begin position="37"/>
        <end position="389"/>
    </location>
</feature>
<dbReference type="STRING" id="361183.AMC99_00215"/>
<dbReference type="GO" id="GO:0004867">
    <property type="term" value="F:serine-type endopeptidase inhibitor activity"/>
    <property type="evidence" value="ECO:0007669"/>
    <property type="project" value="InterPro"/>
</dbReference>
<dbReference type="AlphaFoldDB" id="A0A0M5KY16"/>
<evidence type="ECO:0000256" key="2">
    <source>
        <dbReference type="SAM" id="SignalP"/>
    </source>
</evidence>
<dbReference type="CDD" id="cd00172">
    <property type="entry name" value="serpin"/>
    <property type="match status" value="1"/>
</dbReference>
<dbReference type="SMART" id="SM00093">
    <property type="entry name" value="SERPIN"/>
    <property type="match status" value="1"/>
</dbReference>
<name>A0A0M5KY16_9SPHN</name>
<dbReference type="GO" id="GO:0005615">
    <property type="term" value="C:extracellular space"/>
    <property type="evidence" value="ECO:0007669"/>
    <property type="project" value="InterPro"/>
</dbReference>
<dbReference type="Pfam" id="PF00079">
    <property type="entry name" value="Serpin"/>
    <property type="match status" value="1"/>
</dbReference>
<proteinExistence type="inferred from homology"/>
<dbReference type="KEGG" id="aep:AMC99_00215"/>
<keyword evidence="5" id="KW-1185">Reference proteome</keyword>
<feature type="chain" id="PRO_5005804644" evidence="2">
    <location>
        <begin position="23"/>
        <end position="400"/>
    </location>
</feature>
<dbReference type="InterPro" id="IPR036186">
    <property type="entry name" value="Serpin_sf"/>
</dbReference>
<dbReference type="Gene3D" id="2.30.39.10">
    <property type="entry name" value="Alpha-1-antitrypsin, domain 1"/>
    <property type="match status" value="1"/>
</dbReference>
<dbReference type="Proteomes" id="UP000057938">
    <property type="component" value="Chromosome"/>
</dbReference>
<dbReference type="InterPro" id="IPR042178">
    <property type="entry name" value="Serpin_sf_1"/>
</dbReference>
<organism evidence="4 5">
    <name type="scientific">Altererythrobacter epoxidivorans</name>
    <dbReference type="NCBI Taxonomy" id="361183"/>
    <lineage>
        <taxon>Bacteria</taxon>
        <taxon>Pseudomonadati</taxon>
        <taxon>Pseudomonadota</taxon>
        <taxon>Alphaproteobacteria</taxon>
        <taxon>Sphingomonadales</taxon>
        <taxon>Erythrobacteraceae</taxon>
        <taxon>Altererythrobacter</taxon>
    </lineage>
</organism>
<dbReference type="Gene3D" id="3.30.497.10">
    <property type="entry name" value="Antithrombin, subunit I, domain 2"/>
    <property type="match status" value="1"/>
</dbReference>
<evidence type="ECO:0000259" key="3">
    <source>
        <dbReference type="SMART" id="SM00093"/>
    </source>
</evidence>
<evidence type="ECO:0000256" key="1">
    <source>
        <dbReference type="RuleBase" id="RU000411"/>
    </source>
</evidence>
<feature type="signal peptide" evidence="2">
    <location>
        <begin position="1"/>
        <end position="22"/>
    </location>
</feature>
<dbReference type="InterPro" id="IPR023795">
    <property type="entry name" value="Serpin_CS"/>
</dbReference>
<dbReference type="SUPFAM" id="SSF56574">
    <property type="entry name" value="Serpins"/>
    <property type="match status" value="1"/>
</dbReference>
<dbReference type="RefSeq" id="WP_061921669.1">
    <property type="nucleotide sequence ID" value="NZ_CP012669.1"/>
</dbReference>
<evidence type="ECO:0000313" key="5">
    <source>
        <dbReference type="Proteomes" id="UP000057938"/>
    </source>
</evidence>
<dbReference type="PROSITE" id="PS00284">
    <property type="entry name" value="SERPIN"/>
    <property type="match status" value="1"/>
</dbReference>
<reference evidence="4 5" key="1">
    <citation type="submission" date="2015-09" db="EMBL/GenBank/DDBJ databases">
        <title>Complete genome sequence of a benzo[a]pyrene-degrading bacterium Altererythrobacter epoxidivorans CGMCC 1.7731T.</title>
        <authorList>
            <person name="Li Z."/>
            <person name="Cheng H."/>
            <person name="Huo Y."/>
            <person name="Xu X."/>
        </authorList>
    </citation>
    <scope>NUCLEOTIDE SEQUENCE [LARGE SCALE GENOMIC DNA]</scope>
    <source>
        <strain evidence="4 5">CGMCC 1.7731</strain>
    </source>
</reference>
<dbReference type="PANTHER" id="PTHR11461:SF211">
    <property type="entry name" value="GH10112P-RELATED"/>
    <property type="match status" value="1"/>
</dbReference>
<sequence>MKHHLALLAPLALAACVTPQSAENTGGVAERDVSRAMALFPILDEKAGPEKNVVYSPASVDQAFGLLRLGAAGETADQLDAILPAPRNADYLRTNEKDVEVRLANALFLSDEFRFRKSYVDAAKSRYDATSELIDVLKPKPAADTINAWADEATDGLIPEVVSPQAITPDLVAILANALYFDGKWETKLTGGDQRNFLYGNGIDAPFKFVGKVLSLQRVEKGGWSAVRLPYANERYAMDVIMPTKRRVMDETPSPQAIEEFGSALGEAKPQLSDLLIPQFEVDYETSLKEPLMALGLTKPFTIGQADLSLMAEPGQLPLMVSEARHVTKLQVFDAGTRAAAVTTISIILTAGTIYKTDPVPFHADRPFIMVIRDLKENEILFVGRISDPQPFEPVVEDDY</sequence>
<comment type="similarity">
    <text evidence="1">Belongs to the serpin family.</text>
</comment>
<keyword evidence="2" id="KW-0732">Signal</keyword>
<accession>A0A0M5KY16</accession>
<dbReference type="InterPro" id="IPR042185">
    <property type="entry name" value="Serpin_sf_2"/>
</dbReference>
<dbReference type="PROSITE" id="PS51257">
    <property type="entry name" value="PROKAR_LIPOPROTEIN"/>
    <property type="match status" value="1"/>
</dbReference>
<dbReference type="InterPro" id="IPR000215">
    <property type="entry name" value="Serpin_fam"/>
</dbReference>